<evidence type="ECO:0000313" key="2">
    <source>
        <dbReference type="EMBL" id="SKD06160.1"/>
    </source>
</evidence>
<evidence type="ECO:0000313" key="3">
    <source>
        <dbReference type="Proteomes" id="UP000190166"/>
    </source>
</evidence>
<name>A0A1T5P0A9_9BACT</name>
<evidence type="ECO:0000256" key="1">
    <source>
        <dbReference type="SAM" id="MobiDB-lite"/>
    </source>
</evidence>
<dbReference type="AlphaFoldDB" id="A0A1T5P0A9"/>
<dbReference type="Proteomes" id="UP000190166">
    <property type="component" value="Unassembled WGS sequence"/>
</dbReference>
<dbReference type="STRING" id="393003.SAMN05660461_3327"/>
<proteinExistence type="predicted"/>
<feature type="region of interest" description="Disordered" evidence="1">
    <location>
        <begin position="233"/>
        <end position="255"/>
    </location>
</feature>
<dbReference type="RefSeq" id="WP_079470611.1">
    <property type="nucleotide sequence ID" value="NZ_FUZZ01000002.1"/>
</dbReference>
<organism evidence="2 3">
    <name type="scientific">Chitinophaga ginsengisegetis</name>
    <dbReference type="NCBI Taxonomy" id="393003"/>
    <lineage>
        <taxon>Bacteria</taxon>
        <taxon>Pseudomonadati</taxon>
        <taxon>Bacteroidota</taxon>
        <taxon>Chitinophagia</taxon>
        <taxon>Chitinophagales</taxon>
        <taxon>Chitinophagaceae</taxon>
        <taxon>Chitinophaga</taxon>
    </lineage>
</organism>
<reference evidence="2 3" key="1">
    <citation type="submission" date="2017-02" db="EMBL/GenBank/DDBJ databases">
        <authorList>
            <person name="Peterson S.W."/>
        </authorList>
    </citation>
    <scope>NUCLEOTIDE SEQUENCE [LARGE SCALE GENOMIC DNA]</scope>
    <source>
        <strain evidence="2 3">DSM 18108</strain>
    </source>
</reference>
<keyword evidence="3" id="KW-1185">Reference proteome</keyword>
<sequence>MAKQTGLFQFTGKLDNVIGYRRNGSYFVRTMPVTVKQTAATRQASRNFGIASRKAKLIRQAITPQLEINCDGSLVNRLNKVLITAGKDQWKHLEGFRFNKHTGIDKFFWLQPVMQNGTLKIPAQTLSPQGAITHLEITVMTTRISFVERRIIKQHSTTIKVDLNAPFNGAELNASVPGKGTLLVVLQVTAWKGTDPVGDRRFMAADIMFVATPATKKEAAKRKQHIPDVRKVLPYRPAKTPGSPVVRTANKWQRE</sequence>
<protein>
    <submittedName>
        <fullName evidence="2">Uncharacterized protein</fullName>
    </submittedName>
</protein>
<dbReference type="EMBL" id="FUZZ01000002">
    <property type="protein sequence ID" value="SKD06160.1"/>
    <property type="molecule type" value="Genomic_DNA"/>
</dbReference>
<gene>
    <name evidence="2" type="ORF">SAMN05660461_3327</name>
</gene>
<accession>A0A1T5P0A9</accession>